<dbReference type="AlphaFoldDB" id="A0A4R0GBI0"/>
<keyword evidence="3" id="KW-1185">Reference proteome</keyword>
<evidence type="ECO:0000313" key="2">
    <source>
        <dbReference type="EMBL" id="TCB93382.1"/>
    </source>
</evidence>
<dbReference type="InterPro" id="IPR025334">
    <property type="entry name" value="DUF4240"/>
</dbReference>
<evidence type="ECO:0000259" key="1">
    <source>
        <dbReference type="Pfam" id="PF14024"/>
    </source>
</evidence>
<reference evidence="2 3" key="1">
    <citation type="submission" date="2019-02" db="EMBL/GenBank/DDBJ databases">
        <title>Jishengella sp. nov., isolated from a root of Zingiber montanum.</title>
        <authorList>
            <person name="Kuncharoen N."/>
            <person name="Kudo T."/>
            <person name="Masahiro Y."/>
            <person name="Ohkuma M."/>
            <person name="Tanasupawat S."/>
        </authorList>
    </citation>
    <scope>NUCLEOTIDE SEQUENCE [LARGE SCALE GENOMIC DNA]</scope>
    <source>
        <strain evidence="2 3">PLAI 1-1</strain>
    </source>
</reference>
<dbReference type="Proteomes" id="UP000292274">
    <property type="component" value="Unassembled WGS sequence"/>
</dbReference>
<name>A0A4R0GBI0_9ACTN</name>
<organism evidence="2 3">
    <name type="scientific">Micromonospora zingiberis</name>
    <dbReference type="NCBI Taxonomy" id="2053011"/>
    <lineage>
        <taxon>Bacteria</taxon>
        <taxon>Bacillati</taxon>
        <taxon>Actinomycetota</taxon>
        <taxon>Actinomycetes</taxon>
        <taxon>Micromonosporales</taxon>
        <taxon>Micromonosporaceae</taxon>
        <taxon>Micromonospora</taxon>
    </lineage>
</organism>
<dbReference type="OrthoDB" id="6200718at2"/>
<accession>A0A4R0GBI0</accession>
<comment type="caution">
    <text evidence="2">The sequence shown here is derived from an EMBL/GenBank/DDBJ whole genome shotgun (WGS) entry which is preliminary data.</text>
</comment>
<sequence>MSVGAVIVPSVTDIDLAVSASSPTAEEEARFWALLEQAWAQLGPEPAAARRALLDRNPDSDPDDELYAIHTWLAPFLDVLGGLAAELPAPELVALDRVAERKLYDIDRADIHEFTDGSDDGFLYARGFIVAVGREFYEAVRADPAMALLDASCEEFCYFFAHLHDKRFGDWPNTGSGISRESVSNAAGWPAE</sequence>
<evidence type="ECO:0000313" key="3">
    <source>
        <dbReference type="Proteomes" id="UP000292274"/>
    </source>
</evidence>
<feature type="domain" description="DUF4240" evidence="1">
    <location>
        <begin position="80"/>
        <end position="145"/>
    </location>
</feature>
<dbReference type="EMBL" id="SJJR01000019">
    <property type="protein sequence ID" value="TCB93382.1"/>
    <property type="molecule type" value="Genomic_DNA"/>
</dbReference>
<proteinExistence type="predicted"/>
<gene>
    <name evidence="2" type="ORF">E0H26_22845</name>
</gene>
<dbReference type="Pfam" id="PF14024">
    <property type="entry name" value="DUF4240"/>
    <property type="match status" value="1"/>
</dbReference>
<protein>
    <submittedName>
        <fullName evidence="2">DUF4240 domain-containing protein</fullName>
    </submittedName>
</protein>